<name>A0A6H5J1J1_9HYME</name>
<keyword evidence="3" id="KW-1185">Reference proteome</keyword>
<dbReference type="Proteomes" id="UP000479190">
    <property type="component" value="Unassembled WGS sequence"/>
</dbReference>
<dbReference type="AlphaFoldDB" id="A0A6H5J1J1"/>
<dbReference type="EMBL" id="CADCXV010001320">
    <property type="protein sequence ID" value="CAB0043506.1"/>
    <property type="molecule type" value="Genomic_DNA"/>
</dbReference>
<protein>
    <submittedName>
        <fullName evidence="2">Uncharacterized protein</fullName>
    </submittedName>
</protein>
<evidence type="ECO:0000256" key="1">
    <source>
        <dbReference type="SAM" id="MobiDB-lite"/>
    </source>
</evidence>
<organism evidence="2 3">
    <name type="scientific">Trichogramma brassicae</name>
    <dbReference type="NCBI Taxonomy" id="86971"/>
    <lineage>
        <taxon>Eukaryota</taxon>
        <taxon>Metazoa</taxon>
        <taxon>Ecdysozoa</taxon>
        <taxon>Arthropoda</taxon>
        <taxon>Hexapoda</taxon>
        <taxon>Insecta</taxon>
        <taxon>Pterygota</taxon>
        <taxon>Neoptera</taxon>
        <taxon>Endopterygota</taxon>
        <taxon>Hymenoptera</taxon>
        <taxon>Apocrita</taxon>
        <taxon>Proctotrupomorpha</taxon>
        <taxon>Chalcidoidea</taxon>
        <taxon>Trichogrammatidae</taxon>
        <taxon>Trichogramma</taxon>
    </lineage>
</organism>
<gene>
    <name evidence="2" type="ORF">TBRA_LOCUS15094</name>
</gene>
<evidence type="ECO:0000313" key="2">
    <source>
        <dbReference type="EMBL" id="CAB0043506.1"/>
    </source>
</evidence>
<evidence type="ECO:0000313" key="3">
    <source>
        <dbReference type="Proteomes" id="UP000479190"/>
    </source>
</evidence>
<sequence>MYATSLTLTVATAHRKLRFVVRTSGARAQRVTTRQLYSVDVTSPDVSPPRESRGNVGPPHRGHYLSAFGATPSPGKGYTASSRFYAFIEERPHPRNKQLPMEALPTTPSPTPSRKSVNPRTMETLVDTMLKKRSATKNLKKLSTQPTLNTPRIAPCKRKRTRTNNVCDNSAVGRKSVVALRRRGRSPGVALPQSVGRYKTHTRIRRS</sequence>
<reference evidence="2 3" key="1">
    <citation type="submission" date="2020-02" db="EMBL/GenBank/DDBJ databases">
        <authorList>
            <person name="Ferguson B K."/>
        </authorList>
    </citation>
    <scope>NUCLEOTIDE SEQUENCE [LARGE SCALE GENOMIC DNA]</scope>
</reference>
<accession>A0A6H5J1J1</accession>
<proteinExistence type="predicted"/>
<feature type="region of interest" description="Disordered" evidence="1">
    <location>
        <begin position="93"/>
        <end position="118"/>
    </location>
</feature>